<feature type="domain" description="Aldehyde dehydrogenase" evidence="2">
    <location>
        <begin position="3"/>
        <end position="453"/>
    </location>
</feature>
<dbReference type="InterPro" id="IPR016163">
    <property type="entry name" value="Ald_DH_C"/>
</dbReference>
<dbReference type="PANTHER" id="PTHR11699">
    <property type="entry name" value="ALDEHYDE DEHYDROGENASE-RELATED"/>
    <property type="match status" value="1"/>
</dbReference>
<dbReference type="Gene3D" id="3.40.309.10">
    <property type="entry name" value="Aldehyde Dehydrogenase, Chain A, domain 2"/>
    <property type="match status" value="1"/>
</dbReference>
<accession>A0ABS1WU28</accession>
<protein>
    <submittedName>
        <fullName evidence="3">Aldehyde dehydrogenase family protein</fullName>
    </submittedName>
</protein>
<keyword evidence="1" id="KW-0560">Oxidoreductase</keyword>
<dbReference type="InterPro" id="IPR015590">
    <property type="entry name" value="Aldehyde_DH_dom"/>
</dbReference>
<dbReference type="SUPFAM" id="SSF53720">
    <property type="entry name" value="ALDH-like"/>
    <property type="match status" value="1"/>
</dbReference>
<dbReference type="EMBL" id="JAEVLS010000001">
    <property type="protein sequence ID" value="MBM0104479.1"/>
    <property type="molecule type" value="Genomic_DNA"/>
</dbReference>
<proteinExistence type="predicted"/>
<dbReference type="InterPro" id="IPR016162">
    <property type="entry name" value="Ald_DH_N"/>
</dbReference>
<reference evidence="3 4" key="1">
    <citation type="journal article" date="2021" name="Int. J. Syst. Evol. Microbiol.">
        <title>Steroidobacter gossypii sp. nov., isolated from soil of cotton cropping field.</title>
        <authorList>
            <person name="Huang R."/>
            <person name="Yang S."/>
            <person name="Zhen C."/>
            <person name="Liu W."/>
        </authorList>
    </citation>
    <scope>NUCLEOTIDE SEQUENCE [LARGE SCALE GENOMIC DNA]</scope>
    <source>
        <strain evidence="3 4">S1-65</strain>
    </source>
</reference>
<sequence length="460" mass="50264">MQKTISPIDGSIYVELELDTPAIIDEALDAARAAQRAWRDTPVEDRAAILSRFCDLFEAQRDEIATELTWQMGRPIRYTPSEVNGTLERARHMIAIAPQALADIDAGPKENFTRFVRREPLGVVLTIAAWNYPYLIAVNSVVPALMAGNAVILKHSAQTPLCAERFASCLTKAGLPAGVFQVLHLTHADTEKIVRDRRIDFVAFTGSVAGGHTVQRAASERFIGVGLELGGCDPVYVRHDADLAHAIENIVDGAYFNSGQSCCGLQRIYVHERVYDDFVAGFIDLTRKYVLGNPLDPNTTLGPVIRTSAADTIRQQIEASIRAGASPAIDAAAFPVSKPGTPYLAPQLLLGVDHSMTVMREEIFGPVAGLMKVSSDQQAVELMNDTVFGLTAAIWTRDQEAALAIGDRIDTGTWFMNRCDYLDPALAWVGVKDSGRGCTLSVVGYEHLTRPKSFHLRTRT</sequence>
<dbReference type="Proteomes" id="UP000661077">
    <property type="component" value="Unassembled WGS sequence"/>
</dbReference>
<organism evidence="3 4">
    <name type="scientific">Steroidobacter gossypii</name>
    <dbReference type="NCBI Taxonomy" id="2805490"/>
    <lineage>
        <taxon>Bacteria</taxon>
        <taxon>Pseudomonadati</taxon>
        <taxon>Pseudomonadota</taxon>
        <taxon>Gammaproteobacteria</taxon>
        <taxon>Steroidobacterales</taxon>
        <taxon>Steroidobacteraceae</taxon>
        <taxon>Steroidobacter</taxon>
    </lineage>
</organism>
<comment type="caution">
    <text evidence="3">The sequence shown here is derived from an EMBL/GenBank/DDBJ whole genome shotgun (WGS) entry which is preliminary data.</text>
</comment>
<dbReference type="Pfam" id="PF00171">
    <property type="entry name" value="Aldedh"/>
    <property type="match status" value="1"/>
</dbReference>
<gene>
    <name evidence="3" type="ORF">JM946_06960</name>
</gene>
<name>A0ABS1WU28_9GAMM</name>
<evidence type="ECO:0000259" key="2">
    <source>
        <dbReference type="Pfam" id="PF00171"/>
    </source>
</evidence>
<dbReference type="Gene3D" id="3.40.605.10">
    <property type="entry name" value="Aldehyde Dehydrogenase, Chain A, domain 1"/>
    <property type="match status" value="1"/>
</dbReference>
<dbReference type="CDD" id="cd07102">
    <property type="entry name" value="ALDH_EDX86601"/>
    <property type="match status" value="1"/>
</dbReference>
<evidence type="ECO:0000313" key="3">
    <source>
        <dbReference type="EMBL" id="MBM0104479.1"/>
    </source>
</evidence>
<evidence type="ECO:0000256" key="1">
    <source>
        <dbReference type="ARBA" id="ARBA00023002"/>
    </source>
</evidence>
<evidence type="ECO:0000313" key="4">
    <source>
        <dbReference type="Proteomes" id="UP000661077"/>
    </source>
</evidence>
<dbReference type="RefSeq" id="WP_203166422.1">
    <property type="nucleotide sequence ID" value="NZ_JAEVLS010000001.1"/>
</dbReference>
<dbReference type="InterPro" id="IPR016161">
    <property type="entry name" value="Ald_DH/histidinol_DH"/>
</dbReference>
<keyword evidence="4" id="KW-1185">Reference proteome</keyword>